<dbReference type="InterPro" id="IPR018712">
    <property type="entry name" value="Tle1-like_cat"/>
</dbReference>
<feature type="domain" description="T6SS Phospholipase effector Tle1-like catalytic" evidence="1">
    <location>
        <begin position="3"/>
        <end position="256"/>
    </location>
</feature>
<dbReference type="PANTHER" id="PTHR33840">
    <property type="match status" value="1"/>
</dbReference>
<accession>A0A6L5EIS6</accession>
<reference evidence="2 3" key="1">
    <citation type="submission" date="2019-10" db="EMBL/GenBank/DDBJ databases">
        <title>Characterization of a new Citrobacter species.</title>
        <authorList>
            <person name="Goncalves Ribeiro T."/>
            <person name="Izdebski R."/>
            <person name="Urbanowicz P."/>
            <person name="Carmeli Y."/>
            <person name="Gniadkowski M."/>
            <person name="Peixe L."/>
        </authorList>
    </citation>
    <scope>NUCLEOTIDE SEQUENCE [LARGE SCALE GENOMIC DNA]</scope>
    <source>
        <strain evidence="2 3">NMI7905_11</strain>
    </source>
</reference>
<dbReference type="SUPFAM" id="SSF53474">
    <property type="entry name" value="alpha/beta-Hydrolases"/>
    <property type="match status" value="1"/>
</dbReference>
<dbReference type="InterPro" id="IPR029058">
    <property type="entry name" value="AB_hydrolase_fold"/>
</dbReference>
<dbReference type="PANTHER" id="PTHR33840:SF1">
    <property type="entry name" value="TLE1 PHOSPHOLIPASE DOMAIN-CONTAINING PROTEIN"/>
    <property type="match status" value="1"/>
</dbReference>
<organism evidence="2 3">
    <name type="scientific">Citrobacter telavivensis</name>
    <dbReference type="NCBI Taxonomy" id="2653932"/>
    <lineage>
        <taxon>Bacteria</taxon>
        <taxon>Pseudomonadati</taxon>
        <taxon>Pseudomonadota</taxon>
        <taxon>Gammaproteobacteria</taxon>
        <taxon>Enterobacterales</taxon>
        <taxon>Enterobacteriaceae</taxon>
        <taxon>Citrobacter</taxon>
    </lineage>
</organism>
<dbReference type="RefSeq" id="WP_152404698.1">
    <property type="nucleotide sequence ID" value="NZ_WHIY01000030.1"/>
</dbReference>
<protein>
    <recommendedName>
        <fullName evidence="1">T6SS Phospholipase effector Tle1-like catalytic domain-containing protein</fullName>
    </recommendedName>
</protein>
<comment type="caution">
    <text evidence="2">The sequence shown here is derived from an EMBL/GenBank/DDBJ whole genome shotgun (WGS) entry which is preliminary data.</text>
</comment>
<evidence type="ECO:0000313" key="2">
    <source>
        <dbReference type="EMBL" id="MPQ54430.1"/>
    </source>
</evidence>
<dbReference type="AlphaFoldDB" id="A0A6L5EIS6"/>
<proteinExistence type="predicted"/>
<evidence type="ECO:0000259" key="1">
    <source>
        <dbReference type="Pfam" id="PF09994"/>
    </source>
</evidence>
<sequence>MGRQLVIFLDGTGNRFSHKPTNVIRLLRSLPKEREDVLTYYDQGVGTFGVKETLFEWQKLPSRICGLAFGWGLKRNVEGAYHFLAENYRQGDEIYLFGFSRGAYAARALAALIHTAGIVEGYQAHLFDYAWAMLLARTGENHTPDFKLQARFKSTFGRRVNVHFLGLFDTVKSVGWIYDPVIIPYTANNPAVEIVRHAVSIDERRCFFRQHLWRKNDDMKTDLKEVWFAGVHSDVGGGYPPPQSQLALTTFRWMLGEAWRAGLSIDFSRAKKELSIRMRGFPAIHDSMLLGWKFAEWLPRLVWTGEDHQRELKIGAMPPFGQPVPRPMTGVISVHESVVNLMNANPDYRPSNLPRYYSIEGDDPGIASLL</sequence>
<dbReference type="Proteomes" id="UP000475079">
    <property type="component" value="Unassembled WGS sequence"/>
</dbReference>
<name>A0A6L5EIS6_9ENTR</name>
<gene>
    <name evidence="2" type="ORF">GBB84_26500</name>
</gene>
<keyword evidence="3" id="KW-1185">Reference proteome</keyword>
<dbReference type="Pfam" id="PF09994">
    <property type="entry name" value="T6SS_Tle1-like_cat"/>
    <property type="match status" value="1"/>
</dbReference>
<dbReference type="EMBL" id="WHIY01000030">
    <property type="protein sequence ID" value="MPQ54430.1"/>
    <property type="molecule type" value="Genomic_DNA"/>
</dbReference>
<evidence type="ECO:0000313" key="3">
    <source>
        <dbReference type="Proteomes" id="UP000475079"/>
    </source>
</evidence>